<feature type="signal peptide" evidence="1">
    <location>
        <begin position="1"/>
        <end position="17"/>
    </location>
</feature>
<dbReference type="EMBL" id="QGLE01000013">
    <property type="protein sequence ID" value="PWR18645.1"/>
    <property type="molecule type" value="Genomic_DNA"/>
</dbReference>
<evidence type="ECO:0000256" key="1">
    <source>
        <dbReference type="SAM" id="SignalP"/>
    </source>
</evidence>
<protein>
    <submittedName>
        <fullName evidence="2">Uncharacterized protein</fullName>
    </submittedName>
</protein>
<organism evidence="2 3">
    <name type="scientific">Zavarzinia aquatilis</name>
    <dbReference type="NCBI Taxonomy" id="2211142"/>
    <lineage>
        <taxon>Bacteria</taxon>
        <taxon>Pseudomonadati</taxon>
        <taxon>Pseudomonadota</taxon>
        <taxon>Alphaproteobacteria</taxon>
        <taxon>Rhodospirillales</taxon>
        <taxon>Zavarziniaceae</taxon>
        <taxon>Zavarzinia</taxon>
    </lineage>
</organism>
<dbReference type="AlphaFoldDB" id="A0A317E0F9"/>
<gene>
    <name evidence="2" type="ORF">DKG74_18660</name>
</gene>
<keyword evidence="3" id="KW-1185">Reference proteome</keyword>
<comment type="caution">
    <text evidence="2">The sequence shown here is derived from an EMBL/GenBank/DDBJ whole genome shotgun (WGS) entry which is preliminary data.</text>
</comment>
<dbReference type="Proteomes" id="UP000245461">
    <property type="component" value="Unassembled WGS sequence"/>
</dbReference>
<reference evidence="2 3" key="1">
    <citation type="submission" date="2018-05" db="EMBL/GenBank/DDBJ databases">
        <title>Zavarzinia sp. HR-AS.</title>
        <authorList>
            <person name="Lee Y."/>
            <person name="Jeon C.O."/>
        </authorList>
    </citation>
    <scope>NUCLEOTIDE SEQUENCE [LARGE SCALE GENOMIC DNA]</scope>
    <source>
        <strain evidence="2 3">HR-AS</strain>
    </source>
</reference>
<feature type="chain" id="PRO_5016363650" evidence="1">
    <location>
        <begin position="18"/>
        <end position="162"/>
    </location>
</feature>
<proteinExistence type="predicted"/>
<keyword evidence="1" id="KW-0732">Signal</keyword>
<name>A0A317E0F9_9PROT</name>
<accession>A0A317E0F9</accession>
<evidence type="ECO:0000313" key="3">
    <source>
        <dbReference type="Proteomes" id="UP000245461"/>
    </source>
</evidence>
<evidence type="ECO:0000313" key="2">
    <source>
        <dbReference type="EMBL" id="PWR18645.1"/>
    </source>
</evidence>
<sequence>MCASALIAVVLAAPALADSVPAGLPAAFVKAQASVLGLDPVNDKIALGSAHLLCREAVAAATVPAIPGSESRRAARAAYDGLAERLAASERGADALLVEGLRDAGQADASAETVAALADRAHKGLASRLFQVNPATAQDIAITCRTLAASSFETINTRLAAR</sequence>